<evidence type="ECO:0000256" key="1">
    <source>
        <dbReference type="SAM" id="MobiDB-lite"/>
    </source>
</evidence>
<feature type="compositionally biased region" description="Acidic residues" evidence="1">
    <location>
        <begin position="253"/>
        <end position="267"/>
    </location>
</feature>
<keyword evidence="4" id="KW-1185">Reference proteome</keyword>
<dbReference type="PANTHER" id="PTHR31182:SF23">
    <property type="entry name" value="SPLICING FACTOR 3A SUBUNIT"/>
    <property type="match status" value="1"/>
</dbReference>
<evidence type="ECO:0000313" key="4">
    <source>
        <dbReference type="Proteomes" id="UP000834106"/>
    </source>
</evidence>
<feature type="region of interest" description="Disordered" evidence="1">
    <location>
        <begin position="226"/>
        <end position="275"/>
    </location>
</feature>
<dbReference type="EMBL" id="OU503047">
    <property type="protein sequence ID" value="CAI9773081.1"/>
    <property type="molecule type" value="Genomic_DNA"/>
</dbReference>
<evidence type="ECO:0000259" key="2">
    <source>
        <dbReference type="PROSITE" id="PS51840"/>
    </source>
</evidence>
<dbReference type="PROSITE" id="PS51840">
    <property type="entry name" value="C2_NT"/>
    <property type="match status" value="1"/>
</dbReference>
<feature type="domain" description="C2 NT-type" evidence="2">
    <location>
        <begin position="9"/>
        <end position="170"/>
    </location>
</feature>
<dbReference type="InterPro" id="IPR019448">
    <property type="entry name" value="NT-C2"/>
</dbReference>
<reference evidence="3" key="1">
    <citation type="submission" date="2023-05" db="EMBL/GenBank/DDBJ databases">
        <authorList>
            <person name="Huff M."/>
        </authorList>
    </citation>
    <scope>NUCLEOTIDE SEQUENCE</scope>
</reference>
<protein>
    <recommendedName>
        <fullName evidence="2">C2 NT-type domain-containing protein</fullName>
    </recommendedName>
</protein>
<proteinExistence type="predicted"/>
<dbReference type="Proteomes" id="UP000834106">
    <property type="component" value="Chromosome 12"/>
</dbReference>
<name>A0AAD2E348_9LAMI</name>
<sequence>MVVKMMKWRPWPSISSKKVEAKITIHQIKDLIIASQLKDSARFVVEIKWKGSKANAFRTFRRSVRRNFTKEETLEEDGVVEWNEKFQNVCNLLAYKEGLFHPWEVSFTVFNGSKRGTNGRIPIIATGMLNLADFTSHVENQDREVTIPMDMPGASFDNRPLLYLTIILLELRNAEEPSGMIMRPVVSFPLSPCYGEISPTEKEENSILKASLKRVNIFMGLSSRRAKKTGNEEEGSDGRSSVRSEEIYPLDTESLDDSEEGDSDEGKEDSGGQKSFSYGTLAYANHAGTASYSNTSSSEDEGWIYYSYSKSDVGKMFDQSIQPTSKRRILPWRTRKLSFRSPKVKGEPLLKKYYGEEGGDDIDFDRRLLSSSDESTFGKTEEGYAANMLSASAFGDDNFAVGNWEQKEIISRDGHMKLQTQVFFASIVVSSLSRRPESACTTLVAVIADWLQSNSDEMPIKSQLDSLIREGSLEWRNLCENETYRERFPDKHFDLDTVLQSKVRPISVAPEKSFIGFFHPEGLENGDCDFLHGAMSFDNIWDEICQTDMHCSLTGDPLVYIISWNDHFFILKVEQDSYYIIDTLGERLYEGCNQAFILKFDRDTTIHQRIEPKKSDSEHITDEKKEVQEGSCEGQITISSSNVQGNSEEEQKIVCTGKESCKEYIKSFLAAIPLRELQVDLKKGLMASTPLHHRLQIEFHYTRHLQPVIESSIVEAIADIPEIQPLEVPEEL</sequence>
<evidence type="ECO:0000313" key="3">
    <source>
        <dbReference type="EMBL" id="CAI9773081.1"/>
    </source>
</evidence>
<accession>A0AAD2E348</accession>
<organism evidence="3 4">
    <name type="scientific">Fraxinus pennsylvanica</name>
    <dbReference type="NCBI Taxonomy" id="56036"/>
    <lineage>
        <taxon>Eukaryota</taxon>
        <taxon>Viridiplantae</taxon>
        <taxon>Streptophyta</taxon>
        <taxon>Embryophyta</taxon>
        <taxon>Tracheophyta</taxon>
        <taxon>Spermatophyta</taxon>
        <taxon>Magnoliopsida</taxon>
        <taxon>eudicotyledons</taxon>
        <taxon>Gunneridae</taxon>
        <taxon>Pentapetalae</taxon>
        <taxon>asterids</taxon>
        <taxon>lamiids</taxon>
        <taxon>Lamiales</taxon>
        <taxon>Oleaceae</taxon>
        <taxon>Oleeae</taxon>
        <taxon>Fraxinus</taxon>
    </lineage>
</organism>
<dbReference type="Pfam" id="PF10358">
    <property type="entry name" value="NT-C2"/>
    <property type="match status" value="1"/>
</dbReference>
<dbReference type="PANTHER" id="PTHR31182">
    <property type="entry name" value="C2 NT-TYPE DOMAIN-CONTAINING PROTEIN"/>
    <property type="match status" value="1"/>
</dbReference>
<gene>
    <name evidence="3" type="ORF">FPE_LOCUS20511</name>
</gene>
<dbReference type="AlphaFoldDB" id="A0AAD2E348"/>
<feature type="compositionally biased region" description="Basic and acidic residues" evidence="1">
    <location>
        <begin position="236"/>
        <end position="246"/>
    </location>
</feature>